<comment type="similarity">
    <text evidence="1">Belongs to the QNG1 protein family.</text>
</comment>
<feature type="region of interest" description="Disordered" evidence="2">
    <location>
        <begin position="1725"/>
        <end position="1746"/>
    </location>
</feature>
<evidence type="ECO:0000256" key="1">
    <source>
        <dbReference type="RuleBase" id="RU365002"/>
    </source>
</evidence>
<comment type="catalytic activity">
    <reaction evidence="1">
        <text>queuosine 5'-phosphate + H2O = queuine + D-ribose 5-phosphate</text>
        <dbReference type="Rhea" id="RHEA:75387"/>
        <dbReference type="ChEBI" id="CHEBI:15377"/>
        <dbReference type="ChEBI" id="CHEBI:17433"/>
        <dbReference type="ChEBI" id="CHEBI:78346"/>
        <dbReference type="ChEBI" id="CHEBI:194371"/>
    </reaction>
    <physiologicalReaction direction="left-to-right" evidence="1">
        <dbReference type="Rhea" id="RHEA:75388"/>
    </physiologicalReaction>
</comment>
<evidence type="ECO:0000256" key="2">
    <source>
        <dbReference type="SAM" id="MobiDB-lite"/>
    </source>
</evidence>
<dbReference type="Pfam" id="PF10343">
    <property type="entry name" value="Q_salvage"/>
    <property type="match status" value="1"/>
</dbReference>
<dbReference type="InterPro" id="IPR019438">
    <property type="entry name" value="Q_salvage"/>
</dbReference>
<dbReference type="PANTHER" id="PTHR21314">
    <property type="entry name" value="QUEUOSINE 5'-PHOSPHATE N-GLYCOSYLASE_HYDROLASE-RELATED"/>
    <property type="match status" value="1"/>
</dbReference>
<feature type="region of interest" description="Disordered" evidence="2">
    <location>
        <begin position="890"/>
        <end position="927"/>
    </location>
</feature>
<sequence length="1821" mass="201144">MAKLSGPAPAAPAPSPATTTHTPGPQELHSPPTLAFNDHAPSIHSTLSDPPSQSPFPDILPPLIGLHLPQDSREEVQHVDTQLDGGDRAKEGLRPEGGSSEEEAPEQDDSEDSESESENDSPSPKHPRCQGILVHWTPGSVWDTYPFHRHESRTFPWELVGVANRTWLRLRSTECQQYARTRSADRCDPCDKIPRLSEYINFVNRADGDAPKNTPYLYLTHKQLIAVTTKIAARCRQLELQTFNQKKKISRRERRINDHQRLTMLLATNDVKRLRELLAVALRNGSSPRYLFAQLERAISGVYKARGPGGQFDARDLEIAFLAKALGGPRLLYALNKSHGLPSPSTVNDTYPVPELLPCVKGPVHHEIFGNVGRLMAPEVKPPAPVYTSSGKHAGLIAMFDGVAIEEKCRYLPACDSIVGLCREHSADVVTRVTTLEDVEAVERALHSENPTCHYGKDATIGGVAPYARTDHYSATPLFASPSCKTEGGANLGLWLGTFLNAWKVHPNGERRQGPIWSIGSDGEASFRRAKFDLCMTESIPLNSELGTHVYQMIGMNTMCGRDEIIATCDPKHVIKRFATLLRNPKGILVHDTSVQSLDVYQHLQDLPGMTPEKARQLLDPVDKQNVPKAVTLIQTLLRLTTDAKMSNSPSHLHRRRMLIFIAHTFSYFMLPFTSVSYSLAQQIRSLAMYAFLASAMWIRHGTSFMTGALYADSQAIVRNILITTLRLQIVDMDIPFHIILEGTDRLERLFSECRTQDHSRNFDILQLCEKLSVGALISSIFERNPDLDRGHRRLNLVDALGVDHVNPRSWKGDVVVGHVEVEVEWTRGRLDADALLEEFFGKEARVDFASIYPLGGARDLLRPHGNYVGLRHTDDDDRTDGQELEDASPLADATLPGNPDPGNGADAAASDSAAVPDSEDYNDVPPGVEIDEFLPNTITATSGAETLPEESPLLHDMTRFIQVGDKRFLKSSIVAAFLTSNRGKKVPMRTLRAQGVTLEDLRNSDKWNVQGLTGENIVRSGDTAATLVCISDAGTICLAVVEVMKFLRKGETAWITTIEANELSQSDSTLTVEVQILQLAESQATGPSTWEWTRQYARSAPKGSDQQQATTKQHTLLIPGYLIHPLSPQIVELARAQTAMDSSIGPSPTSDRPVGVNELQANTESESSRRVQTTWSYIASDLHDALDVAWDALGSDSEELMANVATLPVLETRQLPYMSRQTSEPSFVVVDLPAHLTVEKKSGSAKVMCFICGETETIARMRNHIGHHLLYELRDIPHPKPLKIEIGIEPCGWCGRDGECITQLVTKGNSRVIHSSCEYHHTKMKYNSALKTNKNTPCTNVPIHCPLCPPTSTGQPRTIWKYNTLIHLLLEHSTQDALTLPSVPLQLLLDMHISRAEEESMKIDRDKTTDYREDFDIPDSDDIELVREELQTGQKRDEGIQRLLLSPAFTLTFPRLRTAHGYALPLAFPSPAAELNVLAILSLLNFGSGYRVPLHAATGRGAFDTIRAFIFGMYISSDAGENYLTARGMSNISTQTVAELLGVAGKIHVEKAHESIPGLMVGELGGEVWELVRLVTRVMNETGEVLVEGGYPDLGAFVLEALREGKKAKDEETSCDVVLERLVRGIPAFRDIAIVEGNPIYCFKKALLTIHSIARRFGISNSGSSIPVPPGTERLPIFVDNVIPSLLVHLGVLDLSTSTPSLGLAKIFPDAGTPEKLSSLLAEAANTSDPKTARDRTKEPPEEGPVLTVEQAYVLRAAAIDACERIVKVARTLDTNGREDLVWMKEITPPEVDAWLWAVAKDRPDYRKLTRFVLRDTPFF</sequence>
<proteinExistence type="inferred from homology"/>
<comment type="caution">
    <text evidence="3">The sequence shown here is derived from an EMBL/GenBank/DDBJ whole genome shotgun (WGS) entry which is preliminary data.</text>
</comment>
<comment type="function">
    <text evidence="1">Catalyzes the hydrolysis of queuosine 5'-phosphate, releasing the nucleobase queuine (q). Is required for salvage of queuine from exogenous queuosine (Q) that is imported and then converted to queuosine 5'-phosphate intracellularly.</text>
</comment>
<dbReference type="EMBL" id="SEKV01000081">
    <property type="protein sequence ID" value="TFY65001.1"/>
    <property type="molecule type" value="Genomic_DNA"/>
</dbReference>
<name>A0A4Y9YTW5_9APHY</name>
<protein>
    <recommendedName>
        <fullName evidence="1">Queuosine 5'-phosphate N-glycosylase/hydrolase</fullName>
        <ecNumber evidence="1">3.2.2.-</ecNumber>
    </recommendedName>
    <alternativeName>
        <fullName evidence="1">Queuosine-nucleotide N-glycosylase/hydrolase</fullName>
    </alternativeName>
</protein>
<feature type="region of interest" description="Disordered" evidence="2">
    <location>
        <begin position="1"/>
        <end position="130"/>
    </location>
</feature>
<reference evidence="3 4" key="1">
    <citation type="submission" date="2019-01" db="EMBL/GenBank/DDBJ databases">
        <title>Genome sequencing of the rare red list fungi Fomitopsis rosea.</title>
        <authorList>
            <person name="Buettner E."/>
            <person name="Kellner H."/>
        </authorList>
    </citation>
    <scope>NUCLEOTIDE SEQUENCE [LARGE SCALE GENOMIC DNA]</scope>
    <source>
        <strain evidence="3 4">DSM 105464</strain>
    </source>
</reference>
<feature type="compositionally biased region" description="Basic and acidic residues" evidence="2">
    <location>
        <begin position="85"/>
        <end position="94"/>
    </location>
</feature>
<evidence type="ECO:0000313" key="4">
    <source>
        <dbReference type="Proteomes" id="UP000298390"/>
    </source>
</evidence>
<organism evidence="3 4">
    <name type="scientific">Rhodofomes roseus</name>
    <dbReference type="NCBI Taxonomy" id="34475"/>
    <lineage>
        <taxon>Eukaryota</taxon>
        <taxon>Fungi</taxon>
        <taxon>Dikarya</taxon>
        <taxon>Basidiomycota</taxon>
        <taxon>Agaricomycotina</taxon>
        <taxon>Agaricomycetes</taxon>
        <taxon>Polyporales</taxon>
        <taxon>Rhodofomes</taxon>
    </lineage>
</organism>
<evidence type="ECO:0000313" key="3">
    <source>
        <dbReference type="EMBL" id="TFY65001.1"/>
    </source>
</evidence>
<dbReference type="GO" id="GO:0016787">
    <property type="term" value="F:hydrolase activity"/>
    <property type="evidence" value="ECO:0007669"/>
    <property type="project" value="UniProtKB-KW"/>
</dbReference>
<dbReference type="GO" id="GO:0006400">
    <property type="term" value="P:tRNA modification"/>
    <property type="evidence" value="ECO:0007669"/>
    <property type="project" value="TreeGrafter"/>
</dbReference>
<accession>A0A4Y9YTW5</accession>
<dbReference type="PANTHER" id="PTHR21314:SF1">
    <property type="entry name" value="QUEUOSINE SALVAGE PROTEIN"/>
    <property type="match status" value="1"/>
</dbReference>
<keyword evidence="1" id="KW-0378">Hydrolase</keyword>
<gene>
    <name evidence="3" type="ORF">EVJ58_g2252</name>
</gene>
<feature type="compositionally biased region" description="Acidic residues" evidence="2">
    <location>
        <begin position="99"/>
        <end position="119"/>
    </location>
</feature>
<feature type="compositionally biased region" description="Low complexity" evidence="2">
    <location>
        <begin position="897"/>
        <end position="915"/>
    </location>
</feature>
<dbReference type="Proteomes" id="UP000298390">
    <property type="component" value="Unassembled WGS sequence"/>
</dbReference>
<dbReference type="EC" id="3.2.2.-" evidence="1"/>
<feature type="compositionally biased region" description="Low complexity" evidence="2">
    <location>
        <begin position="16"/>
        <end position="25"/>
    </location>
</feature>
<feature type="compositionally biased region" description="Basic and acidic residues" evidence="2">
    <location>
        <begin position="1732"/>
        <end position="1742"/>
    </location>
</feature>